<dbReference type="AlphaFoldDB" id="A0A8G2BF52"/>
<evidence type="ECO:0000313" key="2">
    <source>
        <dbReference type="Proteomes" id="UP000198615"/>
    </source>
</evidence>
<dbReference type="RefSeq" id="WP_093148520.1">
    <property type="nucleotide sequence ID" value="NZ_FNBW01000002.1"/>
</dbReference>
<dbReference type="Proteomes" id="UP000198615">
    <property type="component" value="Unassembled WGS sequence"/>
</dbReference>
<sequence>MAVPPPSALGRSVDRKVGVEIEFGGVGTLETAWIVADRLGGTVEHSSPYAAVIRDTSIGDVSVELDWSWIQKAGDDGGILDQTKELLADLGRDVVPTEIVAPPLEGDRIGELDQLVRALAENGAKGTRAGLLNGFGMHLNPELWETDLNATALRKVLQAYLLMSAGLREAIQVDFTRSLLPFVATFGDDYMRHMLRNDYAPDMDTLIDDYISFNPTRNRELDMLPVFAHIDGRRVRARLHDQKISSRPTFHWRLPNADLESPFWSITREWERWLTVEALALDDRALSDRIDTWARERARPWLERI</sequence>
<dbReference type="OrthoDB" id="5597599at2"/>
<keyword evidence="2" id="KW-1185">Reference proteome</keyword>
<protein>
    <submittedName>
        <fullName evidence="1">Amidoligase enzyme</fullName>
    </submittedName>
</protein>
<proteinExistence type="predicted"/>
<evidence type="ECO:0000313" key="1">
    <source>
        <dbReference type="EMBL" id="SDF29794.1"/>
    </source>
</evidence>
<comment type="caution">
    <text evidence="1">The sequence shown here is derived from an EMBL/GenBank/DDBJ whole genome shotgun (WGS) entry which is preliminary data.</text>
</comment>
<accession>A0A8G2BF52</accession>
<reference evidence="1 2" key="1">
    <citation type="submission" date="2016-10" db="EMBL/GenBank/DDBJ databases">
        <authorList>
            <person name="Varghese N."/>
            <person name="Submissions S."/>
        </authorList>
    </citation>
    <scope>NUCLEOTIDE SEQUENCE [LARGE SCALE GENOMIC DNA]</scope>
    <source>
        <strain evidence="1 2">DSM 18839</strain>
    </source>
</reference>
<gene>
    <name evidence="1" type="ORF">SAMN05660686_00945</name>
</gene>
<name>A0A8G2BF52_9PROT</name>
<keyword evidence="1" id="KW-0436">Ligase</keyword>
<dbReference type="Pfam" id="PF12224">
    <property type="entry name" value="Amidoligase_2"/>
    <property type="match status" value="1"/>
</dbReference>
<dbReference type="EMBL" id="FNBW01000002">
    <property type="protein sequence ID" value="SDF29794.1"/>
    <property type="molecule type" value="Genomic_DNA"/>
</dbReference>
<dbReference type="GO" id="GO:0016874">
    <property type="term" value="F:ligase activity"/>
    <property type="evidence" value="ECO:0007669"/>
    <property type="project" value="UniProtKB-KW"/>
</dbReference>
<organism evidence="1 2">
    <name type="scientific">Thalassobaculum litoreum DSM 18839</name>
    <dbReference type="NCBI Taxonomy" id="1123362"/>
    <lineage>
        <taxon>Bacteria</taxon>
        <taxon>Pseudomonadati</taxon>
        <taxon>Pseudomonadota</taxon>
        <taxon>Alphaproteobacteria</taxon>
        <taxon>Rhodospirillales</taxon>
        <taxon>Thalassobaculaceae</taxon>
        <taxon>Thalassobaculum</taxon>
    </lineage>
</organism>
<dbReference type="InterPro" id="IPR022025">
    <property type="entry name" value="Amidoligase_2"/>
</dbReference>